<keyword evidence="3" id="KW-1185">Reference proteome</keyword>
<dbReference type="RefSeq" id="WP_416205141.1">
    <property type="nucleotide sequence ID" value="NZ_JBBKTX010000004.1"/>
</dbReference>
<dbReference type="EMBL" id="JBBKTX010000004">
    <property type="protein sequence ID" value="MFK4751765.1"/>
    <property type="molecule type" value="Genomic_DNA"/>
</dbReference>
<dbReference type="Pfam" id="PF11286">
    <property type="entry name" value="DUF3087"/>
    <property type="match status" value="1"/>
</dbReference>
<sequence length="172" mass="19519">MQLRSIDKTTYKKRLNQVQGGAVVTLLVLALLFSELYRALWAGGESSTLLNALAVATAAALVALLFNRIKDKPWMADMVYLWRLKRELNRIYRSSKTLEQALAAGDRDAFVIQNFNLRGAKLLYEAEDNTLTLPELQEKIIELENTLSERQLTVSLDEYSPALLDGFKQRLK</sequence>
<accession>A0ABW8NG65</accession>
<organism evidence="2 3">
    <name type="scientific">Oceanobacter antarcticus</name>
    <dbReference type="NCBI Taxonomy" id="3133425"/>
    <lineage>
        <taxon>Bacteria</taxon>
        <taxon>Pseudomonadati</taxon>
        <taxon>Pseudomonadota</taxon>
        <taxon>Gammaproteobacteria</taxon>
        <taxon>Oceanospirillales</taxon>
        <taxon>Oceanospirillaceae</taxon>
        <taxon>Oceanobacter</taxon>
    </lineage>
</organism>
<feature type="transmembrane region" description="Helical" evidence="1">
    <location>
        <begin position="47"/>
        <end position="66"/>
    </location>
</feature>
<keyword evidence="1" id="KW-1133">Transmembrane helix</keyword>
<evidence type="ECO:0000313" key="3">
    <source>
        <dbReference type="Proteomes" id="UP001620597"/>
    </source>
</evidence>
<feature type="transmembrane region" description="Helical" evidence="1">
    <location>
        <begin position="21"/>
        <end position="41"/>
    </location>
</feature>
<dbReference type="InterPro" id="IPR021438">
    <property type="entry name" value="DUF3087"/>
</dbReference>
<evidence type="ECO:0000256" key="1">
    <source>
        <dbReference type="SAM" id="Phobius"/>
    </source>
</evidence>
<comment type="caution">
    <text evidence="2">The sequence shown here is derived from an EMBL/GenBank/DDBJ whole genome shotgun (WGS) entry which is preliminary data.</text>
</comment>
<proteinExistence type="predicted"/>
<keyword evidence="1" id="KW-0472">Membrane</keyword>
<reference evidence="2 3" key="1">
    <citation type="submission" date="2024-03" db="EMBL/GenBank/DDBJ databases">
        <title>High-quality draft genome sequence of Oceanobacter sp. wDCs-4.</title>
        <authorList>
            <person name="Dong C."/>
        </authorList>
    </citation>
    <scope>NUCLEOTIDE SEQUENCE [LARGE SCALE GENOMIC DNA]</scope>
    <source>
        <strain evidence="3">wDCs-4</strain>
    </source>
</reference>
<gene>
    <name evidence="2" type="ORF">WG929_04990</name>
</gene>
<evidence type="ECO:0000313" key="2">
    <source>
        <dbReference type="EMBL" id="MFK4751765.1"/>
    </source>
</evidence>
<protein>
    <submittedName>
        <fullName evidence="2">DUF3087 family protein</fullName>
    </submittedName>
</protein>
<name>A0ABW8NG65_9GAMM</name>
<dbReference type="Proteomes" id="UP001620597">
    <property type="component" value="Unassembled WGS sequence"/>
</dbReference>
<keyword evidence="1" id="KW-0812">Transmembrane</keyword>